<reference evidence="2" key="1">
    <citation type="submission" date="2007-08" db="EMBL/GenBank/DDBJ databases">
        <authorList>
            <person name="Gloeckner G."/>
            <person name="Nowack E."/>
            <person name="Melkonian M."/>
        </authorList>
    </citation>
    <scope>NUCLEOTIDE SEQUENCE</scope>
</reference>
<dbReference type="NCBIfam" id="TIGR01379">
    <property type="entry name" value="thiL"/>
    <property type="match status" value="1"/>
</dbReference>
<dbReference type="Gene3D" id="3.30.1330.10">
    <property type="entry name" value="PurM-like, N-terminal domain"/>
    <property type="match status" value="1"/>
</dbReference>
<dbReference type="PANTHER" id="PTHR30270">
    <property type="entry name" value="THIAMINE-MONOPHOSPHATE KINASE"/>
    <property type="match status" value="1"/>
</dbReference>
<feature type="domain" description="PurM-like N-terminal" evidence="1">
    <location>
        <begin position="29"/>
        <end position="142"/>
    </location>
</feature>
<dbReference type="Gene3D" id="3.90.650.10">
    <property type="entry name" value="PurM-like C-terminal domain"/>
    <property type="match status" value="1"/>
</dbReference>
<dbReference type="CDD" id="cd02194">
    <property type="entry name" value="ThiL"/>
    <property type="match status" value="1"/>
</dbReference>
<dbReference type="InterPro" id="IPR036921">
    <property type="entry name" value="PurM-like_N_sf"/>
</dbReference>
<keyword evidence="2" id="KW-0418">Kinase</keyword>
<sequence length="338" mass="36960">MANETLGSLGERELLSRLAKYAPPGQLDDDAAFLENDVNSNSLVVNTDVFVETIHFSELTTRPSDLGWRATAATLSDLAATGCDQVIGLTVGLVAPSTTNWEWVAKVYKGLKTCLDFYGGTLLGGDCSEGAERILAITAFGKLGAGGIHRNKAKTGDWIVASGPHGLSRLGLALLQNKIMPPNQIPFFLRQQAIECHRRPNARFDIIKILDKIRPKNIPWRIGGTDSSDGLLESVSSLARTSYCHAKIDRMALPILTSMGLLIEKTQWCLCGGEDFELILSLPEDWARALIQASPTCQKIGVMVEKRESSSSCVSWLDNDEEVNGSQFIHFRKSNQKI</sequence>
<keyword evidence="2" id="KW-0934">Plastid</keyword>
<geneLocation type="organellar chromatophore" evidence="2"/>
<proteinExistence type="inferred from homology"/>
<dbReference type="GO" id="GO:0009030">
    <property type="term" value="F:thiamine-phosphate kinase activity"/>
    <property type="evidence" value="ECO:0007669"/>
    <property type="project" value="InterPro"/>
</dbReference>
<dbReference type="GO" id="GO:0009228">
    <property type="term" value="P:thiamine biosynthetic process"/>
    <property type="evidence" value="ECO:0007669"/>
    <property type="project" value="InterPro"/>
</dbReference>
<evidence type="ECO:0000313" key="2">
    <source>
        <dbReference type="EMBL" id="ACB42859.1"/>
    </source>
</evidence>
<dbReference type="InterPro" id="IPR036676">
    <property type="entry name" value="PurM-like_C_sf"/>
</dbReference>
<keyword evidence="2" id="KW-0808">Transferase</keyword>
<dbReference type="InterPro" id="IPR006283">
    <property type="entry name" value="ThiL-like"/>
</dbReference>
<dbReference type="SUPFAM" id="SSF55326">
    <property type="entry name" value="PurM N-terminal domain-like"/>
    <property type="match status" value="1"/>
</dbReference>
<dbReference type="SUPFAM" id="SSF56042">
    <property type="entry name" value="PurM C-terminal domain-like"/>
    <property type="match status" value="1"/>
</dbReference>
<dbReference type="GeneID" id="6481446"/>
<dbReference type="EMBL" id="CP000815">
    <property type="protein sequence ID" value="ACB42859.1"/>
    <property type="molecule type" value="Genomic_DNA"/>
</dbReference>
<organism evidence="2">
    <name type="scientific">Paulinella chromatophora</name>
    <dbReference type="NCBI Taxonomy" id="39717"/>
    <lineage>
        <taxon>Eukaryota</taxon>
        <taxon>Sar</taxon>
        <taxon>Rhizaria</taxon>
        <taxon>Cercozoa</taxon>
        <taxon>Imbricatea</taxon>
        <taxon>Silicofilosea</taxon>
        <taxon>Euglyphida</taxon>
        <taxon>Paulinellidae</taxon>
        <taxon>Paulinella</taxon>
    </lineage>
</organism>
<gene>
    <name evidence="2" type="ordered locus">PCC_0419</name>
</gene>
<dbReference type="AlphaFoldDB" id="B1X4J0"/>
<reference evidence="2" key="2">
    <citation type="journal article" date="2008" name="Curr. Biol.">
        <title>Chromatophore genome sequence of Paulinella sheds light on acquisition of photosynthesis by eukaryotes.</title>
        <authorList>
            <person name="Nowack E.C.M."/>
            <person name="Melkonian M."/>
            <person name="Gloeckner G."/>
        </authorList>
    </citation>
    <scope>NUCLEOTIDE SEQUENCE [LARGE SCALE GENOMIC DNA]</scope>
</reference>
<dbReference type="InterPro" id="IPR016188">
    <property type="entry name" value="PurM-like_N"/>
</dbReference>
<dbReference type="PANTHER" id="PTHR30270:SF0">
    <property type="entry name" value="THIAMINE-MONOPHOSPHATE KINASE"/>
    <property type="match status" value="1"/>
</dbReference>
<dbReference type="PIRSF" id="PIRSF005303">
    <property type="entry name" value="Thiam_monoph_kin"/>
    <property type="match status" value="1"/>
</dbReference>
<accession>B1X4J0</accession>
<evidence type="ECO:0000259" key="1">
    <source>
        <dbReference type="Pfam" id="PF00586"/>
    </source>
</evidence>
<dbReference type="RefSeq" id="YP_002049069.1">
    <property type="nucleotide sequence ID" value="NC_011087.1"/>
</dbReference>
<dbReference type="HAMAP" id="MF_02128">
    <property type="entry name" value="TMP_kinase"/>
    <property type="match status" value="1"/>
</dbReference>
<name>B1X4J0_PAUCH</name>
<dbReference type="Pfam" id="PF00586">
    <property type="entry name" value="AIRS"/>
    <property type="match status" value="1"/>
</dbReference>
<protein>
    <submittedName>
        <fullName evidence="2">Putative thiamine monophosphate kinase</fullName>
    </submittedName>
</protein>